<dbReference type="RefSeq" id="WP_144731274.1">
    <property type="nucleotide sequence ID" value="NZ_ML675583.1"/>
</dbReference>
<accession>A0A557SVG8</accession>
<keyword evidence="2" id="KW-1185">Reference proteome</keyword>
<comment type="caution">
    <text evidence="1">The sequence shown here is derived from an EMBL/GenBank/DDBJ whole genome shotgun (WGS) entry which is preliminary data.</text>
</comment>
<dbReference type="EMBL" id="VOAH01000007">
    <property type="protein sequence ID" value="TVP40609.1"/>
    <property type="molecule type" value="Genomic_DNA"/>
</dbReference>
<evidence type="ECO:0000313" key="2">
    <source>
        <dbReference type="Proteomes" id="UP000315289"/>
    </source>
</evidence>
<dbReference type="Proteomes" id="UP000315289">
    <property type="component" value="Unassembled WGS sequence"/>
</dbReference>
<protein>
    <submittedName>
        <fullName evidence="1">Uncharacterized protein</fullName>
    </submittedName>
</protein>
<name>A0A557SVG8_9ARCH</name>
<reference evidence="1 2" key="1">
    <citation type="journal article" date="2019" name="Front. Microbiol.">
        <title>Ammonia Oxidation by the Arctic Terrestrial Thaumarchaeote Candidatus Nitrosocosmicus arcticus Is Stimulated by Increasing Temperatures.</title>
        <authorList>
            <person name="Alves R.J.E."/>
            <person name="Kerou M."/>
            <person name="Zappe A."/>
            <person name="Bittner R."/>
            <person name="Abby S.S."/>
            <person name="Schmidt H.A."/>
            <person name="Pfeifer K."/>
            <person name="Schleper C."/>
        </authorList>
    </citation>
    <scope>NUCLEOTIDE SEQUENCE [LARGE SCALE GENOMIC DNA]</scope>
    <source>
        <strain evidence="1 2">Kfb</strain>
    </source>
</reference>
<organism evidence="1 2">
    <name type="scientific">Candidatus Nitrosocosmicus arcticus</name>
    <dbReference type="NCBI Taxonomy" id="2035267"/>
    <lineage>
        <taxon>Archaea</taxon>
        <taxon>Nitrososphaerota</taxon>
        <taxon>Nitrososphaeria</taxon>
        <taxon>Nitrososphaerales</taxon>
        <taxon>Nitrososphaeraceae</taxon>
        <taxon>Candidatus Nitrosocosmicus</taxon>
    </lineage>
</organism>
<proteinExistence type="predicted"/>
<gene>
    <name evidence="1" type="ORF">NARC_70191</name>
</gene>
<evidence type="ECO:0000313" key="1">
    <source>
        <dbReference type="EMBL" id="TVP40609.1"/>
    </source>
</evidence>
<sequence>MESIKFTKEIAPSKFLSVFGMVTEKKTGSPHPSFPMGKEIVIVSLSKYVTFTIILVSKS</sequence>
<dbReference type="AlphaFoldDB" id="A0A557SVG8"/>